<evidence type="ECO:0000313" key="2">
    <source>
        <dbReference type="EMBL" id="CEK74396.1"/>
    </source>
</evidence>
<evidence type="ECO:0000313" key="1">
    <source>
        <dbReference type="EMBL" id="CEK74395.1"/>
    </source>
</evidence>
<dbReference type="EMBL" id="HACG01027531">
    <property type="protein sequence ID" value="CEK74396.1"/>
    <property type="molecule type" value="Transcribed_RNA"/>
</dbReference>
<protein>
    <submittedName>
        <fullName evidence="1">Uncharacterized protein</fullName>
    </submittedName>
</protein>
<gene>
    <name evidence="1" type="primary">ORF90867</name>
    <name evidence="2" type="synonym">ORF90876</name>
</gene>
<dbReference type="AlphaFoldDB" id="A0A0B7A357"/>
<name>A0A0B7A357_9EUPU</name>
<accession>A0A0B7A357</accession>
<proteinExistence type="predicted"/>
<dbReference type="EMBL" id="HACG01027530">
    <property type="protein sequence ID" value="CEK74395.1"/>
    <property type="molecule type" value="Transcribed_RNA"/>
</dbReference>
<organism evidence="1">
    <name type="scientific">Arion vulgaris</name>
    <dbReference type="NCBI Taxonomy" id="1028688"/>
    <lineage>
        <taxon>Eukaryota</taxon>
        <taxon>Metazoa</taxon>
        <taxon>Spiralia</taxon>
        <taxon>Lophotrochozoa</taxon>
        <taxon>Mollusca</taxon>
        <taxon>Gastropoda</taxon>
        <taxon>Heterobranchia</taxon>
        <taxon>Euthyneura</taxon>
        <taxon>Panpulmonata</taxon>
        <taxon>Eupulmonata</taxon>
        <taxon>Stylommatophora</taxon>
        <taxon>Helicina</taxon>
        <taxon>Arionoidea</taxon>
        <taxon>Arionidae</taxon>
        <taxon>Arion</taxon>
    </lineage>
</organism>
<sequence>MSRVSVDVCDSTVVVGGRDAETICYVYLSMCVTARWSVVEVQKLSMCIIIFLD</sequence>
<reference evidence="1" key="1">
    <citation type="submission" date="2014-12" db="EMBL/GenBank/DDBJ databases">
        <title>Insight into the proteome of Arion vulgaris.</title>
        <authorList>
            <person name="Aradska J."/>
            <person name="Bulat T."/>
            <person name="Smidak R."/>
            <person name="Sarate P."/>
            <person name="Gangsoo J."/>
            <person name="Sialana F."/>
            <person name="Bilban M."/>
            <person name="Lubec G."/>
        </authorList>
    </citation>
    <scope>NUCLEOTIDE SEQUENCE</scope>
    <source>
        <tissue evidence="1">Skin</tissue>
    </source>
</reference>